<accession>A0A9X2VN21</accession>
<evidence type="ECO:0000313" key="1">
    <source>
        <dbReference type="EMBL" id="MCS7479487.1"/>
    </source>
</evidence>
<protein>
    <recommendedName>
        <fullName evidence="3">HEAT repeat protein</fullName>
    </recommendedName>
</protein>
<dbReference type="Proteomes" id="UP001141259">
    <property type="component" value="Unassembled WGS sequence"/>
</dbReference>
<comment type="caution">
    <text evidence="1">The sequence shown here is derived from an EMBL/GenBank/DDBJ whole genome shotgun (WGS) entry which is preliminary data.</text>
</comment>
<dbReference type="InterPro" id="IPR016024">
    <property type="entry name" value="ARM-type_fold"/>
</dbReference>
<keyword evidence="2" id="KW-1185">Reference proteome</keyword>
<dbReference type="SUPFAM" id="SSF48371">
    <property type="entry name" value="ARM repeat"/>
    <property type="match status" value="1"/>
</dbReference>
<organism evidence="1 2">
    <name type="scientific">Umezawaea endophytica</name>
    <dbReference type="NCBI Taxonomy" id="1654476"/>
    <lineage>
        <taxon>Bacteria</taxon>
        <taxon>Bacillati</taxon>
        <taxon>Actinomycetota</taxon>
        <taxon>Actinomycetes</taxon>
        <taxon>Pseudonocardiales</taxon>
        <taxon>Pseudonocardiaceae</taxon>
        <taxon>Umezawaea</taxon>
    </lineage>
</organism>
<dbReference type="RefSeq" id="WP_259624987.1">
    <property type="nucleotide sequence ID" value="NZ_JANYMP010000010.1"/>
</dbReference>
<evidence type="ECO:0008006" key="3">
    <source>
        <dbReference type="Google" id="ProtNLM"/>
    </source>
</evidence>
<dbReference type="EMBL" id="JANYMP010000010">
    <property type="protein sequence ID" value="MCS7479487.1"/>
    <property type="molecule type" value="Genomic_DNA"/>
</dbReference>
<gene>
    <name evidence="1" type="ORF">NZH93_21720</name>
</gene>
<dbReference type="AlphaFoldDB" id="A0A9X2VN21"/>
<evidence type="ECO:0000313" key="2">
    <source>
        <dbReference type="Proteomes" id="UP001141259"/>
    </source>
</evidence>
<reference evidence="1" key="1">
    <citation type="submission" date="2022-08" db="EMBL/GenBank/DDBJ databases">
        <authorList>
            <person name="Tistechok S."/>
            <person name="Samborskyy M."/>
            <person name="Roman I."/>
        </authorList>
    </citation>
    <scope>NUCLEOTIDE SEQUENCE</scope>
    <source>
        <strain evidence="1">DSM 103496</strain>
    </source>
</reference>
<name>A0A9X2VN21_9PSEU</name>
<sequence length="1095" mass="118292">MTTSARRLLRTLDPLPFGARQKLLSETARRLAGSAELDALLRDLDADGATRRMALQMAYVAGHGDHVRSCLAARETAVVRHALGAAIRLGLPAEVFLERLPHLPTALRRVLYTGVRRRKASALADALLPAVRAAYGDGEAAALLAACSPSVVAAELPGLAHAVANWSPIGRTHPDELLDLVDAELAAVSTEWWPRVWDRVAAGVAAAVLPRPDRVLDLVERTLPHVPLPWALVGRMGVLARHSPDRVARVLLDPRRTGTTPDRRSLWQALTGLPEADLVGLARLLDGAPLVRFLHALPPSRRAAVYGGAVGGRADVSLEAVDELPAAARAAEARRLLALRATADDPSRRLAVTARLAWADAEPVLFEATKRATADERREAYPLYVSAAAASRDPEVFAAVLGTLTRLPNEQDPVRAAALGALAAVPAWLFRPAEADLLVKLVVDAAQARDCSWTTQHAVSTLAASLIREGAVSRRPELVDAGLAGLESMGRHLSWITLDRLDESLPRGAEHLVFDALRDRFAVDAARGRYAVLLALASGLRRRAWHLAPLQDLLDQARSAKDDAVVRRAVDLWLQPPATRDERVERVFRGDRSTITIPSVLNAIGFRRTDLLDDVIGKPLHGRFLRRGVRYVPPFHGCFPRWQARQTAAYAAELDAIASARRVPVHERATAVRSLGRVPGTVDLVRAHVTDREVQVVEAALGALAWTDEPGDVLGDLLAHVDTDRARVAVYAVTRCARFVAPDRLRDHLGALLASPKVTSRKEAVRLLAEHHVPGAAALLTAAWDGPHGHRDVRRALVWATGWFLDDEAAWDLLAKAVAAELAVAVTVLDRSPFSVAPRHRARYAALVRAVVEVPAQDPVVLRHATLPLWATLDAAFTPLLVDLVSDLDTTATWSPALTALLEVSGVAGDVEPLRAAVARLLAVGDRFDAEADRDLPARRRIGALVRLVVDRRRSPVMRRAALALSEDLAVVPEHRGSAIALAVATVPWADDPLPRLREVARLADRPVLAERARAELAGQVDAAVRLLPRERVREIAGALAVEGPGAARLALAITSVAGPDTGWPEHWRSLLRALRGHEDPDVRLAALDTVTAPE</sequence>
<proteinExistence type="predicted"/>